<evidence type="ECO:0000256" key="2">
    <source>
        <dbReference type="SAM" id="Phobius"/>
    </source>
</evidence>
<keyword evidence="2" id="KW-1133">Transmembrane helix</keyword>
<protein>
    <submittedName>
        <fullName evidence="4">Uncharacterized protein</fullName>
    </submittedName>
</protein>
<feature type="transmembrane region" description="Helical" evidence="2">
    <location>
        <begin position="160"/>
        <end position="183"/>
    </location>
</feature>
<keyword evidence="5" id="KW-1185">Reference proteome</keyword>
<feature type="region of interest" description="Disordered" evidence="1">
    <location>
        <begin position="192"/>
        <end position="262"/>
    </location>
</feature>
<name>A0AAJ0DCV4_9PEZI</name>
<sequence length="262" mass="27898">MLGSSVVAVLLFALTAFADSSASTCYYRRQDQILVKNDWHVCANTATGSNSASLCCRNGDLCGEDSLCRRPDVQEGNEWYVGGCTNKDYKGTVCNKACTSYAQTWAVYNNTGHGYWACCGDNDCADGDPTTRMFDGVSPDDWSEISGSGSMGGLSKTAKIGIAVAVAVVVVAIIGGALACFFIRRTKRSAAKSRPAFGRSTKKQYENIGPQGDVQMKAPFVPAGDNQPYSRSGSPVQGGLTPGYSDRPLSGSKPPYQPPRDY</sequence>
<reference evidence="4" key="1">
    <citation type="submission" date="2023-04" db="EMBL/GenBank/DDBJ databases">
        <title>Black Yeasts Isolated from many extreme environments.</title>
        <authorList>
            <person name="Coleine C."/>
            <person name="Stajich J.E."/>
            <person name="Selbmann L."/>
        </authorList>
    </citation>
    <scope>NUCLEOTIDE SEQUENCE</scope>
    <source>
        <strain evidence="4">CCFEE 5312</strain>
    </source>
</reference>
<accession>A0AAJ0DCV4</accession>
<keyword evidence="3" id="KW-0732">Signal</keyword>
<dbReference type="Proteomes" id="UP001271007">
    <property type="component" value="Unassembled WGS sequence"/>
</dbReference>
<keyword evidence="2" id="KW-0812">Transmembrane</keyword>
<gene>
    <name evidence="4" type="ORF">LTR09_007272</name>
</gene>
<proteinExistence type="predicted"/>
<dbReference type="EMBL" id="JAWDJX010000025">
    <property type="protein sequence ID" value="KAK3051617.1"/>
    <property type="molecule type" value="Genomic_DNA"/>
</dbReference>
<comment type="caution">
    <text evidence="4">The sequence shown here is derived from an EMBL/GenBank/DDBJ whole genome shotgun (WGS) entry which is preliminary data.</text>
</comment>
<evidence type="ECO:0000313" key="5">
    <source>
        <dbReference type="Proteomes" id="UP001271007"/>
    </source>
</evidence>
<evidence type="ECO:0000256" key="1">
    <source>
        <dbReference type="SAM" id="MobiDB-lite"/>
    </source>
</evidence>
<feature type="chain" id="PRO_5042604315" evidence="3">
    <location>
        <begin position="23"/>
        <end position="262"/>
    </location>
</feature>
<evidence type="ECO:0000256" key="3">
    <source>
        <dbReference type="SAM" id="SignalP"/>
    </source>
</evidence>
<organism evidence="4 5">
    <name type="scientific">Extremus antarcticus</name>
    <dbReference type="NCBI Taxonomy" id="702011"/>
    <lineage>
        <taxon>Eukaryota</taxon>
        <taxon>Fungi</taxon>
        <taxon>Dikarya</taxon>
        <taxon>Ascomycota</taxon>
        <taxon>Pezizomycotina</taxon>
        <taxon>Dothideomycetes</taxon>
        <taxon>Dothideomycetidae</taxon>
        <taxon>Mycosphaerellales</taxon>
        <taxon>Extremaceae</taxon>
        <taxon>Extremus</taxon>
    </lineage>
</organism>
<feature type="signal peptide" evidence="3">
    <location>
        <begin position="1"/>
        <end position="22"/>
    </location>
</feature>
<evidence type="ECO:0000313" key="4">
    <source>
        <dbReference type="EMBL" id="KAK3051617.1"/>
    </source>
</evidence>
<dbReference type="AlphaFoldDB" id="A0AAJ0DCV4"/>
<keyword evidence="2" id="KW-0472">Membrane</keyword>